<feature type="transmembrane region" description="Helical" evidence="1">
    <location>
        <begin position="81"/>
        <end position="99"/>
    </location>
</feature>
<dbReference type="Proteomes" id="UP000054350">
    <property type="component" value="Unassembled WGS sequence"/>
</dbReference>
<name>A0A0L0S6G3_ALLM3</name>
<dbReference type="VEuPathDB" id="FungiDB:AMAG_05006"/>
<gene>
    <name evidence="2" type="ORF">AMAG_05006</name>
</gene>
<sequence length="275" mass="30972">MHLGLVDSDQEIVLHENAIHLWFDNQIAVFKPWHEPLDQALELNRHAIALKLPMAIVKILDAFPDLIAVLGFVVAPKLMELLWLWSAACALVCAILADLPRASRIEMCIVILERQLHRNCFRRDLQNPPVPATSWDPIVCLIVDTLLSLAMLIVLTRIPLTSRLMRITTKARDVESTLTNLNRSPWWPSVSNAVLEHYLRVPVAMRLEPGIDAYKAVVNDRGNVDETGWTQLLTATLMGADLCSDVLNENEYTLWGDLLPKIQTAAHLVDKYVGL</sequence>
<evidence type="ECO:0000256" key="1">
    <source>
        <dbReference type="SAM" id="Phobius"/>
    </source>
</evidence>
<keyword evidence="1" id="KW-0812">Transmembrane</keyword>
<organism evidence="2 3">
    <name type="scientific">Allomyces macrogynus (strain ATCC 38327)</name>
    <name type="common">Allomyces javanicus var. macrogynus</name>
    <dbReference type="NCBI Taxonomy" id="578462"/>
    <lineage>
        <taxon>Eukaryota</taxon>
        <taxon>Fungi</taxon>
        <taxon>Fungi incertae sedis</taxon>
        <taxon>Blastocladiomycota</taxon>
        <taxon>Blastocladiomycetes</taxon>
        <taxon>Blastocladiales</taxon>
        <taxon>Blastocladiaceae</taxon>
        <taxon>Allomyces</taxon>
    </lineage>
</organism>
<evidence type="ECO:0000313" key="2">
    <source>
        <dbReference type="EMBL" id="KNE58193.1"/>
    </source>
</evidence>
<feature type="transmembrane region" description="Helical" evidence="1">
    <location>
        <begin position="55"/>
        <end position="75"/>
    </location>
</feature>
<keyword evidence="1" id="KW-1133">Transmembrane helix</keyword>
<reference evidence="2 3" key="1">
    <citation type="submission" date="2009-11" db="EMBL/GenBank/DDBJ databases">
        <title>Annotation of Allomyces macrogynus ATCC 38327.</title>
        <authorList>
            <consortium name="The Broad Institute Genome Sequencing Platform"/>
            <person name="Russ C."/>
            <person name="Cuomo C."/>
            <person name="Burger G."/>
            <person name="Gray M.W."/>
            <person name="Holland P.W.H."/>
            <person name="King N."/>
            <person name="Lang F.B.F."/>
            <person name="Roger A.J."/>
            <person name="Ruiz-Trillo I."/>
            <person name="Young S.K."/>
            <person name="Zeng Q."/>
            <person name="Gargeya S."/>
            <person name="Fitzgerald M."/>
            <person name="Haas B."/>
            <person name="Abouelleil A."/>
            <person name="Alvarado L."/>
            <person name="Arachchi H.M."/>
            <person name="Berlin A."/>
            <person name="Chapman S.B."/>
            <person name="Gearin G."/>
            <person name="Goldberg J."/>
            <person name="Griggs A."/>
            <person name="Gujja S."/>
            <person name="Hansen M."/>
            <person name="Heiman D."/>
            <person name="Howarth C."/>
            <person name="Larimer J."/>
            <person name="Lui A."/>
            <person name="MacDonald P.J.P."/>
            <person name="McCowen C."/>
            <person name="Montmayeur A."/>
            <person name="Murphy C."/>
            <person name="Neiman D."/>
            <person name="Pearson M."/>
            <person name="Priest M."/>
            <person name="Roberts A."/>
            <person name="Saif S."/>
            <person name="Shea T."/>
            <person name="Sisk P."/>
            <person name="Stolte C."/>
            <person name="Sykes S."/>
            <person name="Wortman J."/>
            <person name="Nusbaum C."/>
            <person name="Birren B."/>
        </authorList>
    </citation>
    <scope>NUCLEOTIDE SEQUENCE [LARGE SCALE GENOMIC DNA]</scope>
    <source>
        <strain evidence="2 3">ATCC 38327</strain>
    </source>
</reference>
<keyword evidence="1" id="KW-0472">Membrane</keyword>
<accession>A0A0L0S6G3</accession>
<dbReference type="AlphaFoldDB" id="A0A0L0S6G3"/>
<keyword evidence="3" id="KW-1185">Reference proteome</keyword>
<reference evidence="3" key="2">
    <citation type="submission" date="2009-11" db="EMBL/GenBank/DDBJ databases">
        <title>The Genome Sequence of Allomyces macrogynus strain ATCC 38327.</title>
        <authorList>
            <consortium name="The Broad Institute Genome Sequencing Platform"/>
            <person name="Russ C."/>
            <person name="Cuomo C."/>
            <person name="Shea T."/>
            <person name="Young S.K."/>
            <person name="Zeng Q."/>
            <person name="Koehrsen M."/>
            <person name="Haas B."/>
            <person name="Borodovsky M."/>
            <person name="Guigo R."/>
            <person name="Alvarado L."/>
            <person name="Berlin A."/>
            <person name="Borenstein D."/>
            <person name="Chen Z."/>
            <person name="Engels R."/>
            <person name="Freedman E."/>
            <person name="Gellesch M."/>
            <person name="Goldberg J."/>
            <person name="Griggs A."/>
            <person name="Gujja S."/>
            <person name="Heiman D."/>
            <person name="Hepburn T."/>
            <person name="Howarth C."/>
            <person name="Jen D."/>
            <person name="Larson L."/>
            <person name="Lewis B."/>
            <person name="Mehta T."/>
            <person name="Park D."/>
            <person name="Pearson M."/>
            <person name="Roberts A."/>
            <person name="Saif S."/>
            <person name="Shenoy N."/>
            <person name="Sisk P."/>
            <person name="Stolte C."/>
            <person name="Sykes S."/>
            <person name="Walk T."/>
            <person name="White J."/>
            <person name="Yandava C."/>
            <person name="Burger G."/>
            <person name="Gray M.W."/>
            <person name="Holland P.W.H."/>
            <person name="King N."/>
            <person name="Lang F.B.F."/>
            <person name="Roger A.J."/>
            <person name="Ruiz-Trillo I."/>
            <person name="Lander E."/>
            <person name="Nusbaum C."/>
        </authorList>
    </citation>
    <scope>NUCLEOTIDE SEQUENCE [LARGE SCALE GENOMIC DNA]</scope>
    <source>
        <strain evidence="3">ATCC 38327</strain>
    </source>
</reference>
<protein>
    <submittedName>
        <fullName evidence="2">Uncharacterized protein</fullName>
    </submittedName>
</protein>
<dbReference type="EMBL" id="GG745332">
    <property type="protein sequence ID" value="KNE58193.1"/>
    <property type="molecule type" value="Genomic_DNA"/>
</dbReference>
<feature type="transmembrane region" description="Helical" evidence="1">
    <location>
        <begin position="138"/>
        <end position="160"/>
    </location>
</feature>
<evidence type="ECO:0000313" key="3">
    <source>
        <dbReference type="Proteomes" id="UP000054350"/>
    </source>
</evidence>
<proteinExistence type="predicted"/>